<dbReference type="SUPFAM" id="SSF48403">
    <property type="entry name" value="Ankyrin repeat"/>
    <property type="match status" value="1"/>
</dbReference>
<keyword evidence="5" id="KW-0677">Repeat</keyword>
<keyword evidence="14" id="KW-1185">Reference proteome</keyword>
<dbReference type="GO" id="GO:0085020">
    <property type="term" value="P:protein K6-linked ubiquitination"/>
    <property type="evidence" value="ECO:0007669"/>
    <property type="project" value="TreeGrafter"/>
</dbReference>
<evidence type="ECO:0000256" key="3">
    <source>
        <dbReference type="ARBA" id="ARBA00022679"/>
    </source>
</evidence>
<evidence type="ECO:0000256" key="4">
    <source>
        <dbReference type="ARBA" id="ARBA00022695"/>
    </source>
</evidence>
<dbReference type="PROSITE" id="PS50297">
    <property type="entry name" value="ANK_REP_REGION"/>
    <property type="match status" value="1"/>
</dbReference>
<dbReference type="Pfam" id="PF00023">
    <property type="entry name" value="Ank"/>
    <property type="match status" value="1"/>
</dbReference>
<dbReference type="GO" id="GO:0016779">
    <property type="term" value="F:nucleotidyltransferase activity"/>
    <property type="evidence" value="ECO:0007669"/>
    <property type="project" value="UniProtKB-KW"/>
</dbReference>
<accession>A0A814QWM3</accession>
<dbReference type="Proteomes" id="UP000681722">
    <property type="component" value="Unassembled WGS sequence"/>
</dbReference>
<dbReference type="PROSITE" id="PS51996">
    <property type="entry name" value="TR_MART"/>
    <property type="match status" value="1"/>
</dbReference>
<comment type="similarity">
    <text evidence="1 9">Belongs to the Arg-specific ADP-ribosyltransferase family.</text>
</comment>
<dbReference type="PROSITE" id="PS50088">
    <property type="entry name" value="ANK_REPEAT"/>
    <property type="match status" value="1"/>
</dbReference>
<dbReference type="InterPro" id="IPR036770">
    <property type="entry name" value="Ankyrin_rpt-contain_sf"/>
</dbReference>
<dbReference type="EMBL" id="CAJNOQ010006159">
    <property type="protein sequence ID" value="CAF1125614.1"/>
    <property type="molecule type" value="Genomic_DNA"/>
</dbReference>
<dbReference type="GO" id="GO:0031436">
    <property type="term" value="C:BRCA1-BARD1 complex"/>
    <property type="evidence" value="ECO:0007669"/>
    <property type="project" value="TreeGrafter"/>
</dbReference>
<dbReference type="SUPFAM" id="SSF56399">
    <property type="entry name" value="ADP-ribosylation"/>
    <property type="match status" value="1"/>
</dbReference>
<dbReference type="Gene3D" id="3.90.176.10">
    <property type="entry name" value="Toxin ADP-ribosyltransferase, Chain A, domain 1"/>
    <property type="match status" value="1"/>
</dbReference>
<gene>
    <name evidence="10" type="ORF">GPM918_LOCUS19918</name>
    <name evidence="11" type="ORF">OVA965_LOCUS22417</name>
    <name evidence="12" type="ORF">SRO942_LOCUS19915</name>
    <name evidence="13" type="ORF">TMI583_LOCUS23131</name>
</gene>
<proteinExistence type="inferred from homology"/>
<sequence>MASDEISRIERNGSTALHVASYNGHIDIVQLLLAHGADQTIKNKYQCTPSDEAATDEIKQLFNCSTRKDFAAEENKFIESESIKWIEIGQGVTHIAKENHNHLKKLLKKKSLQSLINTIENYVNKLDLPEDEYNRIKLLMDRALCEDYPVPLMSMYCAETSFYRNLNIDLARYGRVHTKENTISGAYAFTAIIAHHPKLKQYSYTGLTFRGCRLRENDAAVYVVDTLIMNCSFLSTSSDRAVAAHFSVMAGSSDMYLPTIVIYNIKHADTAIYLHTLSEYPEEREVLIPPFTVFKVTKVNRSVNEAEIYLDMCKRQ</sequence>
<dbReference type="PANTHER" id="PTHR24171">
    <property type="entry name" value="ANKYRIN REPEAT DOMAIN-CONTAINING PROTEIN 39-RELATED"/>
    <property type="match status" value="1"/>
</dbReference>
<dbReference type="EMBL" id="CAJNOK010012645">
    <property type="protein sequence ID" value="CAF1167841.1"/>
    <property type="molecule type" value="Genomic_DNA"/>
</dbReference>
<dbReference type="Pfam" id="PF01129">
    <property type="entry name" value="ART"/>
    <property type="match status" value="1"/>
</dbReference>
<evidence type="ECO:0000256" key="5">
    <source>
        <dbReference type="ARBA" id="ARBA00022737"/>
    </source>
</evidence>
<dbReference type="InterPro" id="IPR002110">
    <property type="entry name" value="Ankyrin_rpt"/>
</dbReference>
<reference evidence="10" key="1">
    <citation type="submission" date="2021-02" db="EMBL/GenBank/DDBJ databases">
        <authorList>
            <person name="Nowell W R."/>
        </authorList>
    </citation>
    <scope>NUCLEOTIDE SEQUENCE</scope>
</reference>
<protein>
    <recommendedName>
        <fullName evidence="9">NAD(P)(+)--arginine ADP-ribosyltransferase</fullName>
        <ecNumber evidence="9">2.4.2.31</ecNumber>
    </recommendedName>
    <alternativeName>
        <fullName evidence="9">Mono(ADP-ribosyl)transferase</fullName>
    </alternativeName>
</protein>
<comment type="catalytic activity">
    <reaction evidence="7 9">
        <text>L-arginyl-[protein] + NAD(+) = N(omega)-(ADP-D-ribosyl)-L-arginyl-[protein] + nicotinamide + H(+)</text>
        <dbReference type="Rhea" id="RHEA:19149"/>
        <dbReference type="Rhea" id="RHEA-COMP:10532"/>
        <dbReference type="Rhea" id="RHEA-COMP:15087"/>
        <dbReference type="ChEBI" id="CHEBI:15378"/>
        <dbReference type="ChEBI" id="CHEBI:17154"/>
        <dbReference type="ChEBI" id="CHEBI:29965"/>
        <dbReference type="ChEBI" id="CHEBI:57540"/>
        <dbReference type="ChEBI" id="CHEBI:142554"/>
        <dbReference type="EC" id="2.4.2.31"/>
    </reaction>
</comment>
<evidence type="ECO:0000256" key="1">
    <source>
        <dbReference type="ARBA" id="ARBA00009558"/>
    </source>
</evidence>
<evidence type="ECO:0000256" key="6">
    <source>
        <dbReference type="ARBA" id="ARBA00023043"/>
    </source>
</evidence>
<evidence type="ECO:0000313" key="12">
    <source>
        <dbReference type="EMBL" id="CAF3889140.1"/>
    </source>
</evidence>
<evidence type="ECO:0000256" key="2">
    <source>
        <dbReference type="ARBA" id="ARBA00022676"/>
    </source>
</evidence>
<feature type="repeat" description="ANK" evidence="8">
    <location>
        <begin position="12"/>
        <end position="44"/>
    </location>
</feature>
<keyword evidence="3 9" id="KW-0808">Transferase</keyword>
<dbReference type="EC" id="2.4.2.31" evidence="9"/>
<dbReference type="EMBL" id="CAJOBA010034170">
    <property type="protein sequence ID" value="CAF3979372.1"/>
    <property type="molecule type" value="Genomic_DNA"/>
</dbReference>
<dbReference type="GO" id="GO:0106274">
    <property type="term" value="F:NAD+-protein-arginine ADP-ribosyltransferase activity"/>
    <property type="evidence" value="ECO:0007669"/>
    <property type="project" value="UniProtKB-EC"/>
</dbReference>
<evidence type="ECO:0000256" key="9">
    <source>
        <dbReference type="RuleBase" id="RU361228"/>
    </source>
</evidence>
<evidence type="ECO:0000256" key="8">
    <source>
        <dbReference type="PROSITE-ProRule" id="PRU00023"/>
    </source>
</evidence>
<keyword evidence="2 9" id="KW-0328">Glycosyltransferase</keyword>
<name>A0A814QWM3_9BILA</name>
<keyword evidence="9" id="KW-0521">NADP</keyword>
<dbReference type="OrthoDB" id="1585644at2759"/>
<organism evidence="10 14">
    <name type="scientific">Didymodactylos carnosus</name>
    <dbReference type="NCBI Taxonomy" id="1234261"/>
    <lineage>
        <taxon>Eukaryota</taxon>
        <taxon>Metazoa</taxon>
        <taxon>Spiralia</taxon>
        <taxon>Gnathifera</taxon>
        <taxon>Rotifera</taxon>
        <taxon>Eurotatoria</taxon>
        <taxon>Bdelloidea</taxon>
        <taxon>Philodinida</taxon>
        <taxon>Philodinidae</taxon>
        <taxon>Didymodactylos</taxon>
    </lineage>
</organism>
<evidence type="ECO:0000313" key="14">
    <source>
        <dbReference type="Proteomes" id="UP000663829"/>
    </source>
</evidence>
<keyword evidence="9" id="KW-0520">NAD</keyword>
<dbReference type="EMBL" id="CAJOBC010006159">
    <property type="protein sequence ID" value="CAF3889140.1"/>
    <property type="molecule type" value="Genomic_DNA"/>
</dbReference>
<evidence type="ECO:0000313" key="13">
    <source>
        <dbReference type="EMBL" id="CAF3979372.1"/>
    </source>
</evidence>
<dbReference type="SMART" id="SM00248">
    <property type="entry name" value="ANK"/>
    <property type="match status" value="1"/>
</dbReference>
<dbReference type="Proteomes" id="UP000663829">
    <property type="component" value="Unassembled WGS sequence"/>
</dbReference>
<evidence type="ECO:0000313" key="11">
    <source>
        <dbReference type="EMBL" id="CAF1167841.1"/>
    </source>
</evidence>
<comment type="caution">
    <text evidence="10">The sequence shown here is derived from an EMBL/GenBank/DDBJ whole genome shotgun (WGS) entry which is preliminary data.</text>
</comment>
<dbReference type="GO" id="GO:0004842">
    <property type="term" value="F:ubiquitin-protein transferase activity"/>
    <property type="evidence" value="ECO:0007669"/>
    <property type="project" value="TreeGrafter"/>
</dbReference>
<keyword evidence="6 8" id="KW-0040">ANK repeat</keyword>
<dbReference type="Gene3D" id="1.25.40.20">
    <property type="entry name" value="Ankyrin repeat-containing domain"/>
    <property type="match status" value="1"/>
</dbReference>
<dbReference type="InterPro" id="IPR000768">
    <property type="entry name" value="ART"/>
</dbReference>
<dbReference type="PANTHER" id="PTHR24171:SF8">
    <property type="entry name" value="BRCA1-ASSOCIATED RING DOMAIN PROTEIN 1"/>
    <property type="match status" value="1"/>
</dbReference>
<evidence type="ECO:0000313" key="10">
    <source>
        <dbReference type="EMBL" id="CAF1125614.1"/>
    </source>
</evidence>
<dbReference type="GO" id="GO:0070531">
    <property type="term" value="C:BRCA1-A complex"/>
    <property type="evidence" value="ECO:0007669"/>
    <property type="project" value="TreeGrafter"/>
</dbReference>
<dbReference type="AlphaFoldDB" id="A0A814QWM3"/>
<keyword evidence="4" id="KW-0548">Nucleotidyltransferase</keyword>
<evidence type="ECO:0000256" key="7">
    <source>
        <dbReference type="ARBA" id="ARBA00047597"/>
    </source>
</evidence>
<dbReference type="Proteomes" id="UP000682733">
    <property type="component" value="Unassembled WGS sequence"/>
</dbReference>
<dbReference type="Proteomes" id="UP000677228">
    <property type="component" value="Unassembled WGS sequence"/>
</dbReference>